<dbReference type="Pfam" id="PF17680">
    <property type="entry name" value="FlgO"/>
    <property type="match status" value="1"/>
</dbReference>
<sequence length="225" mass="24260">MPIQERTQRIVSRISGNIANGTDMKIKMTLIALLLAGCSQTVAPVPEPAATSKAGIIDVSKQLARELVRYSDVLDQTQPLLVATPVMVEDMQSTDNLAAQLQQGLMAGMQQMGFNLVDLNVADAVRVTPQGDFLLSRDWQKLPANISVDQVLVSTVSLARNGIVINSRIVTLSGNKVVSAAQLYVPQQALPDYLLPSQLVVSKQGLLYRNSANGDDKVHLVGETK</sequence>
<proteinExistence type="predicted"/>
<dbReference type="InterPro" id="IPR041215">
    <property type="entry name" value="FlgO_dom"/>
</dbReference>
<evidence type="ECO:0000313" key="3">
    <source>
        <dbReference type="Proteomes" id="UP000294832"/>
    </source>
</evidence>
<evidence type="ECO:0000259" key="1">
    <source>
        <dbReference type="Pfam" id="PF17680"/>
    </source>
</evidence>
<dbReference type="AlphaFoldDB" id="A0A4V2RSK5"/>
<reference evidence="2 3" key="1">
    <citation type="submission" date="2019-03" db="EMBL/GenBank/DDBJ databases">
        <title>Freshwater and sediment microbial communities from various areas in North America, analyzing microbe dynamics in response to fracking.</title>
        <authorList>
            <person name="Lamendella R."/>
        </authorList>
    </citation>
    <scope>NUCLEOTIDE SEQUENCE [LARGE SCALE GENOMIC DNA]</scope>
    <source>
        <strain evidence="2 3">74A</strain>
    </source>
</reference>
<feature type="domain" description="FlgO" evidence="1">
    <location>
        <begin position="62"/>
        <end position="189"/>
    </location>
</feature>
<protein>
    <recommendedName>
        <fullName evidence="1">FlgO domain-containing protein</fullName>
    </recommendedName>
</protein>
<organism evidence="2 3">
    <name type="scientific">Shewanella fodinae</name>
    <dbReference type="NCBI Taxonomy" id="552357"/>
    <lineage>
        <taxon>Bacteria</taxon>
        <taxon>Pseudomonadati</taxon>
        <taxon>Pseudomonadota</taxon>
        <taxon>Gammaproteobacteria</taxon>
        <taxon>Alteromonadales</taxon>
        <taxon>Shewanellaceae</taxon>
        <taxon>Shewanella</taxon>
    </lineage>
</organism>
<gene>
    <name evidence="2" type="ORF">EDC91_10868</name>
</gene>
<name>A0A4V2RSK5_9GAMM</name>
<dbReference type="EMBL" id="SLWF01000008">
    <property type="protein sequence ID" value="TCN85830.1"/>
    <property type="molecule type" value="Genomic_DNA"/>
</dbReference>
<dbReference type="Proteomes" id="UP000294832">
    <property type="component" value="Unassembled WGS sequence"/>
</dbReference>
<comment type="caution">
    <text evidence="2">The sequence shown here is derived from an EMBL/GenBank/DDBJ whole genome shotgun (WGS) entry which is preliminary data.</text>
</comment>
<accession>A0A4V2RSK5</accession>
<keyword evidence="3" id="KW-1185">Reference proteome</keyword>
<evidence type="ECO:0000313" key="2">
    <source>
        <dbReference type="EMBL" id="TCN85830.1"/>
    </source>
</evidence>